<feature type="compositionally biased region" description="Basic residues" evidence="2">
    <location>
        <begin position="479"/>
        <end position="491"/>
    </location>
</feature>
<feature type="compositionally biased region" description="Polar residues" evidence="2">
    <location>
        <begin position="928"/>
        <end position="944"/>
    </location>
</feature>
<dbReference type="SMART" id="SM00324">
    <property type="entry name" value="RhoGAP"/>
    <property type="match status" value="1"/>
</dbReference>
<evidence type="ECO:0000313" key="4">
    <source>
        <dbReference type="EMBL" id="KAH7160330.1"/>
    </source>
</evidence>
<dbReference type="Pfam" id="PF00620">
    <property type="entry name" value="RhoGAP"/>
    <property type="match status" value="1"/>
</dbReference>
<proteinExistence type="predicted"/>
<feature type="region of interest" description="Disordered" evidence="2">
    <location>
        <begin position="1134"/>
        <end position="1197"/>
    </location>
</feature>
<feature type="compositionally biased region" description="Polar residues" evidence="2">
    <location>
        <begin position="872"/>
        <end position="888"/>
    </location>
</feature>
<reference evidence="4" key="1">
    <citation type="journal article" date="2021" name="Nat. Commun.">
        <title>Genetic determinants of endophytism in the Arabidopsis root mycobiome.</title>
        <authorList>
            <person name="Mesny F."/>
            <person name="Miyauchi S."/>
            <person name="Thiergart T."/>
            <person name="Pickel B."/>
            <person name="Atanasova L."/>
            <person name="Karlsson M."/>
            <person name="Huettel B."/>
            <person name="Barry K.W."/>
            <person name="Haridas S."/>
            <person name="Chen C."/>
            <person name="Bauer D."/>
            <person name="Andreopoulos W."/>
            <person name="Pangilinan J."/>
            <person name="LaButti K."/>
            <person name="Riley R."/>
            <person name="Lipzen A."/>
            <person name="Clum A."/>
            <person name="Drula E."/>
            <person name="Henrissat B."/>
            <person name="Kohler A."/>
            <person name="Grigoriev I.V."/>
            <person name="Martin F.M."/>
            <person name="Hacquard S."/>
        </authorList>
    </citation>
    <scope>NUCLEOTIDE SEQUENCE</scope>
    <source>
        <strain evidence="4">MPI-CAGE-AT-0021</strain>
    </source>
</reference>
<dbReference type="InterPro" id="IPR000198">
    <property type="entry name" value="RhoGAP_dom"/>
</dbReference>
<evidence type="ECO:0000259" key="3">
    <source>
        <dbReference type="PROSITE" id="PS50238"/>
    </source>
</evidence>
<evidence type="ECO:0000256" key="1">
    <source>
        <dbReference type="SAM" id="Coils"/>
    </source>
</evidence>
<feature type="compositionally biased region" description="Polar residues" evidence="2">
    <location>
        <begin position="413"/>
        <end position="435"/>
    </location>
</feature>
<feature type="compositionally biased region" description="Polar residues" evidence="2">
    <location>
        <begin position="690"/>
        <end position="700"/>
    </location>
</feature>
<feature type="compositionally biased region" description="Low complexity" evidence="2">
    <location>
        <begin position="832"/>
        <end position="846"/>
    </location>
</feature>
<dbReference type="SUPFAM" id="SSF48350">
    <property type="entry name" value="GTPase activation domain, GAP"/>
    <property type="match status" value="1"/>
</dbReference>
<dbReference type="InterPro" id="IPR008936">
    <property type="entry name" value="Rho_GTPase_activation_prot"/>
</dbReference>
<dbReference type="Gene3D" id="1.10.555.10">
    <property type="entry name" value="Rho GTPase activation protein"/>
    <property type="match status" value="1"/>
</dbReference>
<dbReference type="PROSITE" id="PS50238">
    <property type="entry name" value="RHOGAP"/>
    <property type="match status" value="1"/>
</dbReference>
<feature type="domain" description="Rho-GAP" evidence="3">
    <location>
        <begin position="141"/>
        <end position="404"/>
    </location>
</feature>
<dbReference type="AlphaFoldDB" id="A0A9P9JIN3"/>
<gene>
    <name evidence="4" type="ORF">B0J13DRAFT_433968</name>
</gene>
<dbReference type="Proteomes" id="UP000717696">
    <property type="component" value="Unassembled WGS sequence"/>
</dbReference>
<dbReference type="PANTHER" id="PTHR45808:SF2">
    <property type="entry name" value="RHO GTPASE-ACTIVATING PROTEIN 68F"/>
    <property type="match status" value="1"/>
</dbReference>
<feature type="compositionally biased region" description="Basic and acidic residues" evidence="2">
    <location>
        <begin position="582"/>
        <end position="593"/>
    </location>
</feature>
<feature type="compositionally biased region" description="Basic and acidic residues" evidence="2">
    <location>
        <begin position="451"/>
        <end position="472"/>
    </location>
</feature>
<feature type="region of interest" description="Disordered" evidence="2">
    <location>
        <begin position="985"/>
        <end position="1009"/>
    </location>
</feature>
<feature type="compositionally biased region" description="Polar residues" evidence="2">
    <location>
        <begin position="764"/>
        <end position="780"/>
    </location>
</feature>
<feature type="compositionally biased region" description="Basic and acidic residues" evidence="2">
    <location>
        <begin position="1182"/>
        <end position="1197"/>
    </location>
</feature>
<dbReference type="PANTHER" id="PTHR45808">
    <property type="entry name" value="RHO GTPASE-ACTIVATING PROTEIN 68F"/>
    <property type="match status" value="1"/>
</dbReference>
<feature type="compositionally biased region" description="Low complexity" evidence="2">
    <location>
        <begin position="659"/>
        <end position="668"/>
    </location>
</feature>
<dbReference type="GO" id="GO:0005096">
    <property type="term" value="F:GTPase activator activity"/>
    <property type="evidence" value="ECO:0007669"/>
    <property type="project" value="TreeGrafter"/>
</dbReference>
<feature type="compositionally biased region" description="Basic and acidic residues" evidence="2">
    <location>
        <begin position="615"/>
        <end position="630"/>
    </location>
</feature>
<dbReference type="EMBL" id="JAGMUU010000002">
    <property type="protein sequence ID" value="KAH7160330.1"/>
    <property type="molecule type" value="Genomic_DNA"/>
</dbReference>
<evidence type="ECO:0000313" key="5">
    <source>
        <dbReference type="Proteomes" id="UP000717696"/>
    </source>
</evidence>
<organism evidence="4 5">
    <name type="scientific">Dactylonectria estremocensis</name>
    <dbReference type="NCBI Taxonomy" id="1079267"/>
    <lineage>
        <taxon>Eukaryota</taxon>
        <taxon>Fungi</taxon>
        <taxon>Dikarya</taxon>
        <taxon>Ascomycota</taxon>
        <taxon>Pezizomycotina</taxon>
        <taxon>Sordariomycetes</taxon>
        <taxon>Hypocreomycetidae</taxon>
        <taxon>Hypocreales</taxon>
        <taxon>Nectriaceae</taxon>
        <taxon>Dactylonectria</taxon>
    </lineage>
</organism>
<sequence length="1271" mass="141137">MRNSPSQVLRVRTSRTWTTSSGDRGRLSDADEVGNRAAFVQEYNRLAKKHGVRVLVLEDFDLTQARDGVHSPQKRGWFYRILRSTSSQSMAAPRPQTPQTLHGRNKHSVSDFAHAIAHPRRETPQSIDIQSMVRLSGKSVLYLPSEHAPSALVLPTCLRATAHYLTQHPATRGIFRIPGSVRVVNALFDYYCQTERGGVDIAGTVRCANLPRHIQVSVHDIASTFKRLLSIIPGGILGSLHMFDALVAIHSQLNGDPEFPRTKHTKVRARLIALAISTIQSQFRRELICAVFGLLSLIGRVAEVAPREDDEGRPLPTGDLMGYSALGIVFGPLLLGDLLDTYSMKLAVPDSGLLLLPLNPPKPRRDRHRPRTAELKSIPSPAINKILIANGITEMLITNWRDIVRQIKSLGAQPNSEVPSFSKLQTGSLPQSTSEPFVIRKPSTWEEEEEAFSRESREEKETFGKLKNERPEPGTPKLVTRRQRPPKRKSSSSHQLGKQPSVSILSPTAEEMTEDEQPQQPVQPEQPEQETPHRGRQRVRGDSGSQSLERSPGSGPIESKENPVAILIRKRREPTGVNRPRSSIEEFRHESSESTHGVDLSTRKKSSEYVDVQAVDDRIPMPEPTPIERRKAQRLTHGGKEKPEVRPWSTVKNDGQAMSYSSRSFSFSDQQDERAAGIEDSQMPWVDPGSSKTEFCTPSDKSIPKLYHPSPIAVEPQPRIQSDIYTSNRGEPLSAVGSAEAHGTTENTYGSAIQAPIHRKTIQVHGSPSGRSDLNFGSNSERQESRDSQSPSKRHLEETEMVSQQVGRYNTFPGGTPTSLRPSEATESRLWSDAASAPRRMPARPSVTQVAKKRGAVKAMAARFEGEEPKEINTSQRKPQSRTQSLISLYSHPSPEKPAQVSRSGSVWTQQSSRMPSVSSIEQRHSRNLSGSTRQQSNTPLGQVMQNSVSGNAALRDQILVDNEHQNLSILPNRPEMLVFRKPVPSRKPVPERSEASLQSPPSLGTMIPHPEQPPIAQHLNFIRPSSSTSNFRQDTEFISLPHDLSSLTPRPGSTSMLHSQIRSLQRQLVSKIEEATQLRRQLEVQENADVGTMSQQLRQAMKEAQMWKERAEAAERRVKVFERFTARLRGMREAAAVTDRRSEALGSRRGLTLHGGDNDGGRSFYQKQQSMAGSSQRIRRQSSDRHGSDTSGRTEDAGVITARIHKCLHGGAGQMGGSLDSTLDSDLLCLKGLADEVKGMAQEERIQDLSQSAIEIWMAALELPDLKESR</sequence>
<protein>
    <recommendedName>
        <fullName evidence="3">Rho-GAP domain-containing protein</fullName>
    </recommendedName>
</protein>
<comment type="caution">
    <text evidence="4">The sequence shown here is derived from an EMBL/GenBank/DDBJ whole genome shotgun (WGS) entry which is preliminary data.</text>
</comment>
<feature type="compositionally biased region" description="Polar residues" evidence="2">
    <location>
        <begin position="494"/>
        <end position="506"/>
    </location>
</feature>
<feature type="region of interest" description="Disordered" evidence="2">
    <location>
        <begin position="413"/>
        <end position="944"/>
    </location>
</feature>
<dbReference type="GO" id="GO:0007264">
    <property type="term" value="P:small GTPase-mediated signal transduction"/>
    <property type="evidence" value="ECO:0007669"/>
    <property type="project" value="TreeGrafter"/>
</dbReference>
<keyword evidence="1" id="KW-0175">Coiled coil</keyword>
<feature type="compositionally biased region" description="Polar residues" evidence="2">
    <location>
        <begin position="719"/>
        <end position="729"/>
    </location>
</feature>
<accession>A0A9P9JIN3</accession>
<name>A0A9P9JIN3_9HYPO</name>
<keyword evidence="5" id="KW-1185">Reference proteome</keyword>
<feature type="compositionally biased region" description="Polar residues" evidence="2">
    <location>
        <begin position="901"/>
        <end position="921"/>
    </location>
</feature>
<evidence type="ECO:0000256" key="2">
    <source>
        <dbReference type="SAM" id="MobiDB-lite"/>
    </source>
</evidence>
<dbReference type="OrthoDB" id="9994905at2759"/>
<feature type="coiled-coil region" evidence="1">
    <location>
        <begin position="1062"/>
        <end position="1118"/>
    </location>
</feature>
<feature type="region of interest" description="Disordered" evidence="2">
    <location>
        <begin position="1"/>
        <end position="29"/>
    </location>
</feature>
<dbReference type="GO" id="GO:0005737">
    <property type="term" value="C:cytoplasm"/>
    <property type="evidence" value="ECO:0007669"/>
    <property type="project" value="TreeGrafter"/>
</dbReference>